<dbReference type="InterPro" id="IPR033412">
    <property type="entry name" value="PFOR_II"/>
</dbReference>
<evidence type="ECO:0000256" key="1">
    <source>
        <dbReference type="ARBA" id="ARBA00011595"/>
    </source>
</evidence>
<dbReference type="SUPFAM" id="SSF52922">
    <property type="entry name" value="TK C-terminal domain-like"/>
    <property type="match status" value="1"/>
</dbReference>
<dbReference type="GO" id="GO:0006979">
    <property type="term" value="P:response to oxidative stress"/>
    <property type="evidence" value="ECO:0007669"/>
    <property type="project" value="TreeGrafter"/>
</dbReference>
<evidence type="ECO:0000259" key="4">
    <source>
        <dbReference type="Pfam" id="PF17147"/>
    </source>
</evidence>
<dbReference type="KEGG" id="hdf:AArcSl_0120"/>
<dbReference type="EMBL" id="CP025066">
    <property type="protein sequence ID" value="AUX07777.1"/>
    <property type="molecule type" value="Genomic_DNA"/>
</dbReference>
<dbReference type="SUPFAM" id="SSF52518">
    <property type="entry name" value="Thiamin diphosphate-binding fold (THDP-binding)"/>
    <property type="match status" value="1"/>
</dbReference>
<feature type="domain" description="Pyruvate:ferredoxin oxidoreductase core" evidence="4">
    <location>
        <begin position="262"/>
        <end position="365"/>
    </location>
</feature>
<dbReference type="Proteomes" id="UP000263012">
    <property type="component" value="Chromosome"/>
</dbReference>
<dbReference type="Pfam" id="PF17147">
    <property type="entry name" value="PFOR_II"/>
    <property type="match status" value="1"/>
</dbReference>
<dbReference type="CDD" id="cd07034">
    <property type="entry name" value="TPP_PYR_PFOR_IOR-alpha_like"/>
    <property type="match status" value="1"/>
</dbReference>
<keyword evidence="6" id="KW-1185">Reference proteome</keyword>
<reference evidence="6" key="1">
    <citation type="submission" date="2017-11" db="EMBL/GenBank/DDBJ databases">
        <title>Phenotypic and genomic properties of facultatively anaerobic sulfur-reducing natronoarchaea from hypersaline soda lakes.</title>
        <authorList>
            <person name="Sorokin D.Y."/>
            <person name="Kublanov I.V."/>
            <person name="Roman P."/>
            <person name="Sinninghe Damste J.S."/>
            <person name="Golyshin P.N."/>
            <person name="Rojo D."/>
            <person name="Ciordia S."/>
            <person name="Mena M.D.C."/>
            <person name="Ferrer M."/>
            <person name="Messina E."/>
            <person name="Smedile F."/>
            <person name="La Spada G."/>
            <person name="La Cono V."/>
            <person name="Yakimov M.M."/>
        </authorList>
    </citation>
    <scope>NUCLEOTIDE SEQUENCE [LARGE SCALE GENOMIC DNA]</scope>
    <source>
        <strain evidence="6">AArc-Sl</strain>
    </source>
</reference>
<dbReference type="FunFam" id="3.40.50.920:FF:000010">
    <property type="entry name" value="Pyruvate ferredoxin oxidoreductase, alpha subunit"/>
    <property type="match status" value="1"/>
</dbReference>
<dbReference type="InterPro" id="IPR002880">
    <property type="entry name" value="Pyrv_Fd/Flavodoxin_OxRdtase_N"/>
</dbReference>
<dbReference type="Pfam" id="PF01855">
    <property type="entry name" value="POR_N"/>
    <property type="match status" value="1"/>
</dbReference>
<dbReference type="PANTHER" id="PTHR32154">
    <property type="entry name" value="PYRUVATE-FLAVODOXIN OXIDOREDUCTASE-RELATED"/>
    <property type="match status" value="1"/>
</dbReference>
<accession>A0A343TFA5</accession>
<dbReference type="GeneID" id="37876454"/>
<comment type="subunit">
    <text evidence="1">Heterotetramer of one alpha, one beta, one delta and one gamma chain.</text>
</comment>
<dbReference type="GO" id="GO:0019164">
    <property type="term" value="F:pyruvate synthase activity"/>
    <property type="evidence" value="ECO:0007669"/>
    <property type="project" value="UniProtKB-EC"/>
</dbReference>
<keyword evidence="5" id="KW-0670">Pyruvate</keyword>
<proteinExistence type="predicted"/>
<sequence length="405" mass="43669">MTREIIKGTDAVAKAVVGADPDVVSAYPITPQTGIVEGIADLAADGHYNGEFLRIDSEFNAASSVIGASAAGARTFTATSSNGLKLMSEPLFTAAGMRLPLVLAVANRSISAPLSIWNDHTDTMAERDSGLIQLYAEDVQEAVDNTLIAFRVAEELKLPVMSNLDGFVLTHVQEPVDVPEPEPVEEFLPPYEPEQTLDPSEPKTMGAYARPEHWTEAKYVPHEVLLRAGDAIERATAEFEEVFGRSYGDAGGLVDTYRLDDADVALLTLGSLAGTAKDAVDRAREDGIRVGVVRPRVFRPFPGEALREVLGGVEAVGVLEKAISPGSGGPLSMELKSELYNLPDRPLVRDFVIGLAGRDITVEDVVGIADELYVDADVSPHEFAPDEEEVWPQLREEILPEEVSH</sequence>
<dbReference type="InterPro" id="IPR029061">
    <property type="entry name" value="THDP-binding"/>
</dbReference>
<evidence type="ECO:0000313" key="6">
    <source>
        <dbReference type="Proteomes" id="UP000263012"/>
    </source>
</evidence>
<protein>
    <submittedName>
        <fullName evidence="5">Pyruvate ferredoxin oxidoreductase alpha subunit</fullName>
        <ecNumber evidence="5">1.2.7.1</ecNumber>
    </submittedName>
</protein>
<dbReference type="EC" id="1.2.7.1" evidence="5"/>
<dbReference type="FunFam" id="3.40.50.970:FF:000012">
    <property type="entry name" value="Pyruvate:ferredoxin (Flavodoxin) oxidoreductase"/>
    <property type="match status" value="1"/>
</dbReference>
<dbReference type="Gene3D" id="3.40.50.920">
    <property type="match status" value="1"/>
</dbReference>
<evidence type="ECO:0000313" key="5">
    <source>
        <dbReference type="EMBL" id="AUX07777.1"/>
    </source>
</evidence>
<dbReference type="AlphaFoldDB" id="A0A343TFA5"/>
<organism evidence="5 6">
    <name type="scientific">Halalkaliarchaeum desulfuricum</name>
    <dbReference type="NCBI Taxonomy" id="2055893"/>
    <lineage>
        <taxon>Archaea</taxon>
        <taxon>Methanobacteriati</taxon>
        <taxon>Methanobacteriota</taxon>
        <taxon>Stenosarchaea group</taxon>
        <taxon>Halobacteria</taxon>
        <taxon>Halobacteriales</taxon>
        <taxon>Haloferacaceae</taxon>
        <taxon>Halalkaliarchaeum</taxon>
    </lineage>
</organism>
<dbReference type="InterPro" id="IPR050722">
    <property type="entry name" value="Pyruvate:ferred/Flavod_OxRd"/>
</dbReference>
<keyword evidence="2 5" id="KW-0560">Oxidoreductase</keyword>
<dbReference type="PANTHER" id="PTHR32154:SF0">
    <property type="entry name" value="PYRUVATE-FLAVODOXIN OXIDOREDUCTASE-RELATED"/>
    <property type="match status" value="1"/>
</dbReference>
<dbReference type="OrthoDB" id="372068at2157"/>
<dbReference type="Gene3D" id="3.40.50.970">
    <property type="match status" value="1"/>
</dbReference>
<gene>
    <name evidence="5" type="primary">porA</name>
    <name evidence="5" type="ORF">AArcSl_0120</name>
</gene>
<feature type="domain" description="Pyruvate flavodoxin/ferredoxin oxidoreductase pyrimidine binding" evidence="3">
    <location>
        <begin position="15"/>
        <end position="226"/>
    </location>
</feature>
<evidence type="ECO:0000259" key="3">
    <source>
        <dbReference type="Pfam" id="PF01855"/>
    </source>
</evidence>
<dbReference type="InterPro" id="IPR009014">
    <property type="entry name" value="Transketo_C/PFOR_II"/>
</dbReference>
<evidence type="ECO:0000256" key="2">
    <source>
        <dbReference type="ARBA" id="ARBA00023002"/>
    </source>
</evidence>
<dbReference type="RefSeq" id="WP_217563482.1">
    <property type="nucleotide sequence ID" value="NZ_CP025066.1"/>
</dbReference>
<name>A0A343TFA5_9EURY</name>